<dbReference type="OrthoDB" id="9810206at2"/>
<dbReference type="InterPro" id="IPR032808">
    <property type="entry name" value="DoxX"/>
</dbReference>
<accession>A0A2T5VCW2</accession>
<feature type="transmembrane region" description="Helical" evidence="7">
    <location>
        <begin position="45"/>
        <end position="67"/>
    </location>
</feature>
<name>A0A2T5VCW2_9HYPH</name>
<feature type="transmembrane region" description="Helical" evidence="7">
    <location>
        <begin position="105"/>
        <end position="125"/>
    </location>
</feature>
<dbReference type="Proteomes" id="UP000244081">
    <property type="component" value="Unassembled WGS sequence"/>
</dbReference>
<comment type="caution">
    <text evidence="8">The sequence shown here is derived from an EMBL/GenBank/DDBJ whole genome shotgun (WGS) entry which is preliminary data.</text>
</comment>
<feature type="transmembrane region" description="Helical" evidence="7">
    <location>
        <begin position="73"/>
        <end position="93"/>
    </location>
</feature>
<evidence type="ECO:0000256" key="2">
    <source>
        <dbReference type="ARBA" id="ARBA00006679"/>
    </source>
</evidence>
<keyword evidence="3" id="KW-1003">Cell membrane</keyword>
<proteinExistence type="inferred from homology"/>
<dbReference type="PANTHER" id="PTHR33452:SF1">
    <property type="entry name" value="INNER MEMBRANE PROTEIN YPHA-RELATED"/>
    <property type="match status" value="1"/>
</dbReference>
<keyword evidence="6 7" id="KW-0472">Membrane</keyword>
<comment type="similarity">
    <text evidence="2">Belongs to the DoxX family.</text>
</comment>
<feature type="transmembrane region" description="Helical" evidence="7">
    <location>
        <begin position="13"/>
        <end position="33"/>
    </location>
</feature>
<evidence type="ECO:0000313" key="9">
    <source>
        <dbReference type="Proteomes" id="UP000244081"/>
    </source>
</evidence>
<dbReference type="Pfam" id="PF07681">
    <property type="entry name" value="DoxX"/>
    <property type="match status" value="1"/>
</dbReference>
<dbReference type="InterPro" id="IPR051907">
    <property type="entry name" value="DoxX-like_oxidoreductase"/>
</dbReference>
<protein>
    <submittedName>
        <fullName evidence="8">Putative oxidoreductase</fullName>
    </submittedName>
</protein>
<organism evidence="8 9">
    <name type="scientific">Breoghania corrubedonensis</name>
    <dbReference type="NCBI Taxonomy" id="665038"/>
    <lineage>
        <taxon>Bacteria</taxon>
        <taxon>Pseudomonadati</taxon>
        <taxon>Pseudomonadota</taxon>
        <taxon>Alphaproteobacteria</taxon>
        <taxon>Hyphomicrobiales</taxon>
        <taxon>Stappiaceae</taxon>
        <taxon>Breoghania</taxon>
    </lineage>
</organism>
<evidence type="ECO:0000256" key="3">
    <source>
        <dbReference type="ARBA" id="ARBA00022475"/>
    </source>
</evidence>
<dbReference type="PANTHER" id="PTHR33452">
    <property type="entry name" value="OXIDOREDUCTASE CATD-RELATED"/>
    <property type="match status" value="1"/>
</dbReference>
<reference evidence="8 9" key="1">
    <citation type="submission" date="2018-04" db="EMBL/GenBank/DDBJ databases">
        <title>Genomic Encyclopedia of Archaeal and Bacterial Type Strains, Phase II (KMG-II): from individual species to whole genera.</title>
        <authorList>
            <person name="Goeker M."/>
        </authorList>
    </citation>
    <scope>NUCLEOTIDE SEQUENCE [LARGE SCALE GENOMIC DNA]</scope>
    <source>
        <strain evidence="8 9">DSM 23382</strain>
    </source>
</reference>
<comment type="subcellular location">
    <subcellularLocation>
        <location evidence="1">Cell membrane</location>
        <topology evidence="1">Multi-pass membrane protein</topology>
    </subcellularLocation>
</comment>
<gene>
    <name evidence="8" type="ORF">C8N35_102299</name>
</gene>
<dbReference type="EMBL" id="QAYG01000002">
    <property type="protein sequence ID" value="PTW61588.1"/>
    <property type="molecule type" value="Genomic_DNA"/>
</dbReference>
<keyword evidence="5 7" id="KW-1133">Transmembrane helix</keyword>
<evidence type="ECO:0000256" key="6">
    <source>
        <dbReference type="ARBA" id="ARBA00023136"/>
    </source>
</evidence>
<dbReference type="AlphaFoldDB" id="A0A2T5VCW2"/>
<evidence type="ECO:0000256" key="5">
    <source>
        <dbReference type="ARBA" id="ARBA00022989"/>
    </source>
</evidence>
<sequence>MSLFDALKNPIDLAGRLLIAFIFVFSGWGKLTAYSGTAAYMASHGVPTILLPLVILTELGGGLLIAFGYQTRLIAFLMAGFAVLTALFFHFHPGDQAQMINFMKNLSIAGGFLFLAANGAGAWSLDGLRARAGVAYPA</sequence>
<evidence type="ECO:0000256" key="4">
    <source>
        <dbReference type="ARBA" id="ARBA00022692"/>
    </source>
</evidence>
<keyword evidence="9" id="KW-1185">Reference proteome</keyword>
<dbReference type="RefSeq" id="WP_107989434.1">
    <property type="nucleotide sequence ID" value="NZ_QAYG01000002.1"/>
</dbReference>
<evidence type="ECO:0000256" key="1">
    <source>
        <dbReference type="ARBA" id="ARBA00004651"/>
    </source>
</evidence>
<evidence type="ECO:0000256" key="7">
    <source>
        <dbReference type="SAM" id="Phobius"/>
    </source>
</evidence>
<dbReference type="GO" id="GO:0005886">
    <property type="term" value="C:plasma membrane"/>
    <property type="evidence" value="ECO:0007669"/>
    <property type="project" value="UniProtKB-SubCell"/>
</dbReference>
<evidence type="ECO:0000313" key="8">
    <source>
        <dbReference type="EMBL" id="PTW61588.1"/>
    </source>
</evidence>
<keyword evidence="4 7" id="KW-0812">Transmembrane</keyword>